<evidence type="ECO:0000256" key="2">
    <source>
        <dbReference type="ARBA" id="ARBA00009923"/>
    </source>
</evidence>
<dbReference type="SMART" id="SM00198">
    <property type="entry name" value="SCP"/>
    <property type="match status" value="5"/>
</dbReference>
<dbReference type="EMBL" id="JRES01000349">
    <property type="protein sequence ID" value="KNC32016.1"/>
    <property type="molecule type" value="Genomic_DNA"/>
</dbReference>
<accession>A0A0L0CIE5</accession>
<name>A0A0L0CIE5_LUCCU</name>
<feature type="domain" description="SCP" evidence="6">
    <location>
        <begin position="758"/>
        <end position="916"/>
    </location>
</feature>
<sequence>MKGFITLVYFASLIIAVIATNYCSKDICREGVTHVACNNEGKFSPRCPKDAELREITEPLKTMIVQAHNERRNTIAEGGGGLKPACRMATMEWDDELASLAKLNVLQCEMEHDKCHNTDNFKHSGQNLADIGFFDTANDTDSIQQSIDLWFNEKKNANQNIIDKFPKDYAGPMVGHFTAMASDRNIRVGCAASTYTDAGKDYKDYLFACNYAATNMAEFPIYKSCDKPAAECQSGTNPSYGNLKLLINFPSCAESYIPFTIVYLKHISFIKFKFISFSRLYYYYSKILMCLVAAIAFASGTDYCSDSLCSAGVSHIACGNSGKFANTCPADAALVDIDENLKNVIVSTHNEKRNFIAGGGETKLRPACRMATMEWDDELADIAALNVQQCAMAHDKCRNTDAFHYSGQNLAWMGFFGQADDASMLKQAVNMWYGEVADSKMEYINSYPNNYKGPTIGHFTVMVADRNIRVGCAASTYSVTDQPYKAYLVACNYATTNMINFPIYTSCDKAASSCTTGVNEDYSNLCSPSEVYKQFAPTCPADAEMVSIDDNLKQVLVDAHNEKRNYIAGGGDSRHSPACRMATMEWDDELAAIAALNVKQCQMNHDRCRNTADFKYSGQNLAWMGFFGAVNHAEKLKESVDMWYSEVKDSQQAYIDSYPNGYSGPAIGHFTVMMADRNIRVGCAASTEGGFKNYLVACNYATTNMINFPIYASCQQAGTSCTTGTNPQYPNLCSTSEEYAQFSPSCPADAEMVNIDNNLKQVLVDAHNEKRNFIAGGGDARHSPACRMATMEWDDELAAIAALNVKQCQMNHDRCRNTAAFKYSGQNLAWMGFFGAVDHAEKLRESVEMWYSEVKDSQQAYIDSYPNGYSGPAIGHFTVMMADRNIRVGCAASTYTEGGFKNYLVACNYATTNMINFPIYASCQQAALLCLVAAVSATDYCSKSICNNGAKHIACGHSGQFAPNCPSDAEMVNIDDKLKQVLVEAHNEKRNFIAGGGDARHSPACRMATMEWDDELAAIAALNVKQCQMNHDRCRNTAAFKYAGQNLAWMGFFGDVDHAEKFKESVEMWYSEVKDSQQAYIDSYPNGYSGPAIGHFTVMVADRNIRVGCAASMYTEGGFKNYLVACNYATTNMINFPIYASCQQAGTSCTTGTNPQYPNLCSVSEEYAVNKWF</sequence>
<dbReference type="Pfam" id="PF00188">
    <property type="entry name" value="CAP"/>
    <property type="match status" value="5"/>
</dbReference>
<dbReference type="OrthoDB" id="414826at2759"/>
<evidence type="ECO:0000313" key="7">
    <source>
        <dbReference type="EMBL" id="KNC32016.1"/>
    </source>
</evidence>
<evidence type="ECO:0000256" key="5">
    <source>
        <dbReference type="SAM" id="SignalP"/>
    </source>
</evidence>
<dbReference type="OMA" id="KNYLVAC"/>
<feature type="chain" id="PRO_5005536441" description="Venom allergen-1" evidence="5">
    <location>
        <begin position="20"/>
        <end position="1173"/>
    </location>
</feature>
<proteinExistence type="inferred from homology"/>
<dbReference type="AlphaFoldDB" id="A0A0L0CIE5"/>
<dbReference type="PANTHER" id="PTHR10334">
    <property type="entry name" value="CYSTEINE-RICH SECRETORY PROTEIN-RELATED"/>
    <property type="match status" value="1"/>
</dbReference>
<comment type="caution">
    <text evidence="7">The sequence shown here is derived from an EMBL/GenBank/DDBJ whole genome shotgun (WGS) entry which is preliminary data.</text>
</comment>
<feature type="domain" description="SCP" evidence="6">
    <location>
        <begin position="340"/>
        <end position="500"/>
    </location>
</feature>
<comment type="subcellular location">
    <subcellularLocation>
        <location evidence="1">Secreted</location>
    </subcellularLocation>
</comment>
<keyword evidence="3" id="KW-0964">Secreted</keyword>
<feature type="signal peptide" evidence="5">
    <location>
        <begin position="1"/>
        <end position="19"/>
    </location>
</feature>
<dbReference type="InterPro" id="IPR035940">
    <property type="entry name" value="CAP_sf"/>
</dbReference>
<comment type="similarity">
    <text evidence="2">Belongs to the CRISP family.</text>
</comment>
<dbReference type="FunFam" id="3.40.33.10:FF:000007">
    <property type="entry name" value="Venom allergen"/>
    <property type="match status" value="3"/>
</dbReference>
<dbReference type="Gene3D" id="3.40.33.10">
    <property type="entry name" value="CAP"/>
    <property type="match status" value="5"/>
</dbReference>
<evidence type="ECO:0000256" key="1">
    <source>
        <dbReference type="ARBA" id="ARBA00004613"/>
    </source>
</evidence>
<dbReference type="Proteomes" id="UP000037069">
    <property type="component" value="Unassembled WGS sequence"/>
</dbReference>
<gene>
    <name evidence="7" type="ORF">FF38_10694</name>
</gene>
<dbReference type="GO" id="GO:0005576">
    <property type="term" value="C:extracellular region"/>
    <property type="evidence" value="ECO:0007669"/>
    <property type="project" value="UniProtKB-SubCell"/>
</dbReference>
<evidence type="ECO:0000313" key="8">
    <source>
        <dbReference type="Proteomes" id="UP000037069"/>
    </source>
</evidence>
<dbReference type="InterPro" id="IPR014044">
    <property type="entry name" value="CAP_dom"/>
</dbReference>
<reference evidence="7 8" key="1">
    <citation type="journal article" date="2015" name="Nat. Commun.">
        <title>Lucilia cuprina genome unlocks parasitic fly biology to underpin future interventions.</title>
        <authorList>
            <person name="Anstead C.A."/>
            <person name="Korhonen P.K."/>
            <person name="Young N.D."/>
            <person name="Hall R.S."/>
            <person name="Jex A.R."/>
            <person name="Murali S.C."/>
            <person name="Hughes D.S."/>
            <person name="Lee S.F."/>
            <person name="Perry T."/>
            <person name="Stroehlein A.J."/>
            <person name="Ansell B.R."/>
            <person name="Breugelmans B."/>
            <person name="Hofmann A."/>
            <person name="Qu J."/>
            <person name="Dugan S."/>
            <person name="Lee S.L."/>
            <person name="Chao H."/>
            <person name="Dinh H."/>
            <person name="Han Y."/>
            <person name="Doddapaneni H.V."/>
            <person name="Worley K.C."/>
            <person name="Muzny D.M."/>
            <person name="Ioannidis P."/>
            <person name="Waterhouse R.M."/>
            <person name="Zdobnov E.M."/>
            <person name="James P.J."/>
            <person name="Bagnall N.H."/>
            <person name="Kotze A.C."/>
            <person name="Gibbs R.A."/>
            <person name="Richards S."/>
            <person name="Batterham P."/>
            <person name="Gasser R.B."/>
        </authorList>
    </citation>
    <scope>NUCLEOTIDE SEQUENCE [LARGE SCALE GENOMIC DNA]</scope>
    <source>
        <strain evidence="7 8">LS</strain>
        <tissue evidence="7">Full body</tissue>
    </source>
</reference>
<dbReference type="SUPFAM" id="SSF55797">
    <property type="entry name" value="PR-1-like"/>
    <property type="match status" value="5"/>
</dbReference>
<feature type="domain" description="SCP" evidence="6">
    <location>
        <begin position="551"/>
        <end position="707"/>
    </location>
</feature>
<feature type="domain" description="SCP" evidence="6">
    <location>
        <begin position="58"/>
        <end position="218"/>
    </location>
</feature>
<dbReference type="InterPro" id="IPR001283">
    <property type="entry name" value="CRISP-related"/>
</dbReference>
<dbReference type="CDD" id="cd05380">
    <property type="entry name" value="CAP_euk"/>
    <property type="match status" value="5"/>
</dbReference>
<evidence type="ECO:0000256" key="4">
    <source>
        <dbReference type="ARBA" id="ARBA00068306"/>
    </source>
</evidence>
<evidence type="ECO:0000256" key="3">
    <source>
        <dbReference type="ARBA" id="ARBA00022525"/>
    </source>
</evidence>
<keyword evidence="5" id="KW-0732">Signal</keyword>
<keyword evidence="8" id="KW-1185">Reference proteome</keyword>
<protein>
    <recommendedName>
        <fullName evidence="4">Venom allergen-1</fullName>
    </recommendedName>
</protein>
<feature type="domain" description="SCP" evidence="6">
    <location>
        <begin position="976"/>
        <end position="1135"/>
    </location>
</feature>
<evidence type="ECO:0000259" key="6">
    <source>
        <dbReference type="SMART" id="SM00198"/>
    </source>
</evidence>
<organism evidence="7 8">
    <name type="scientific">Lucilia cuprina</name>
    <name type="common">Green bottle fly</name>
    <name type="synonym">Australian sheep blowfly</name>
    <dbReference type="NCBI Taxonomy" id="7375"/>
    <lineage>
        <taxon>Eukaryota</taxon>
        <taxon>Metazoa</taxon>
        <taxon>Ecdysozoa</taxon>
        <taxon>Arthropoda</taxon>
        <taxon>Hexapoda</taxon>
        <taxon>Insecta</taxon>
        <taxon>Pterygota</taxon>
        <taxon>Neoptera</taxon>
        <taxon>Endopterygota</taxon>
        <taxon>Diptera</taxon>
        <taxon>Brachycera</taxon>
        <taxon>Muscomorpha</taxon>
        <taxon>Oestroidea</taxon>
        <taxon>Calliphoridae</taxon>
        <taxon>Luciliinae</taxon>
        <taxon>Lucilia</taxon>
    </lineage>
</organism>